<dbReference type="Proteomes" id="UP000697107">
    <property type="component" value="Unassembled WGS sequence"/>
</dbReference>
<dbReference type="EMBL" id="RCMI01000257">
    <property type="protein sequence ID" value="KAG2921932.1"/>
    <property type="molecule type" value="Genomic_DNA"/>
</dbReference>
<reference evidence="2" key="1">
    <citation type="submission" date="2018-10" db="EMBL/GenBank/DDBJ databases">
        <title>Effector identification in a new, highly contiguous assembly of the strawberry crown rot pathogen Phytophthora cactorum.</title>
        <authorList>
            <person name="Armitage A.D."/>
            <person name="Nellist C.F."/>
            <person name="Bates H."/>
            <person name="Vickerstaff R.J."/>
            <person name="Harrison R.J."/>
        </authorList>
    </citation>
    <scope>NUCLEOTIDE SEQUENCE</scope>
    <source>
        <strain evidence="2">15-7</strain>
        <strain evidence="3">4032</strain>
        <strain evidence="4">P415</strain>
        <strain evidence="5">P421</strain>
    </source>
</reference>
<dbReference type="VEuPathDB" id="FungiDB:PC110_g13158"/>
<accession>A0A8T0Z5Z4</accession>
<protein>
    <submittedName>
        <fullName evidence="2">Uncharacterized protein</fullName>
    </submittedName>
</protein>
<organism evidence="2 6">
    <name type="scientific">Phytophthora cactorum</name>
    <dbReference type="NCBI Taxonomy" id="29920"/>
    <lineage>
        <taxon>Eukaryota</taxon>
        <taxon>Sar</taxon>
        <taxon>Stramenopiles</taxon>
        <taxon>Oomycota</taxon>
        <taxon>Peronosporomycetes</taxon>
        <taxon>Peronosporales</taxon>
        <taxon>Peronosporaceae</taxon>
        <taxon>Phytophthora</taxon>
    </lineage>
</organism>
<dbReference type="AlphaFoldDB" id="A0A8T0Z5Z4"/>
<name>A0A8T0Z5Z4_9STRA</name>
<evidence type="ECO:0000256" key="1">
    <source>
        <dbReference type="SAM" id="MobiDB-lite"/>
    </source>
</evidence>
<evidence type="ECO:0000313" key="4">
    <source>
        <dbReference type="EMBL" id="KAG2983115.1"/>
    </source>
</evidence>
<dbReference type="Proteomes" id="UP000760860">
    <property type="component" value="Unassembled WGS sequence"/>
</dbReference>
<dbReference type="Proteomes" id="UP000735874">
    <property type="component" value="Unassembled WGS sequence"/>
</dbReference>
<evidence type="ECO:0000313" key="3">
    <source>
        <dbReference type="EMBL" id="KAG2921932.1"/>
    </source>
</evidence>
<dbReference type="EMBL" id="RCML01000265">
    <property type="protein sequence ID" value="KAG2983115.1"/>
    <property type="molecule type" value="Genomic_DNA"/>
</dbReference>
<feature type="compositionally biased region" description="Low complexity" evidence="1">
    <location>
        <begin position="39"/>
        <end position="51"/>
    </location>
</feature>
<gene>
    <name evidence="2" type="ORF">PC113_g10697</name>
    <name evidence="3" type="ORF">PC115_g9396</name>
    <name evidence="4" type="ORF">PC118_g9617</name>
    <name evidence="5" type="ORF">PC129_g10898</name>
</gene>
<evidence type="ECO:0000313" key="5">
    <source>
        <dbReference type="EMBL" id="KAG3218306.1"/>
    </source>
</evidence>
<feature type="compositionally biased region" description="Low complexity" evidence="1">
    <location>
        <begin position="59"/>
        <end position="69"/>
    </location>
</feature>
<dbReference type="EMBL" id="RCMV01000371">
    <property type="protein sequence ID" value="KAG3218306.1"/>
    <property type="molecule type" value="Genomic_DNA"/>
</dbReference>
<dbReference type="EMBL" id="RCMG01000291">
    <property type="protein sequence ID" value="KAG2857446.1"/>
    <property type="molecule type" value="Genomic_DNA"/>
</dbReference>
<dbReference type="Proteomes" id="UP000774804">
    <property type="component" value="Unassembled WGS sequence"/>
</dbReference>
<comment type="caution">
    <text evidence="2">The sequence shown here is derived from an EMBL/GenBank/DDBJ whole genome shotgun (WGS) entry which is preliminary data.</text>
</comment>
<feature type="region of interest" description="Disordered" evidence="1">
    <location>
        <begin position="1"/>
        <end position="125"/>
    </location>
</feature>
<sequence>MKLIRQFEEEEDGKYAAAAMATQPMFKQESTQHHDGSPTVGQTTTAQTLTQGWRQTVESPSAKPAPSKPVDLRTKAAVQPRAVKRSKQAARKPSQIDVLRFPQAKPRPNQRKKKKQARLETSSKPQKLAAIVLPDKRVPCLSRVLEWASNTNDRCHVSELLASYPVIMDDDFMGARSARCQRSYVCADDYDYNFVILKNLVTKLDAVVEAEKMKRKGFSYFGNDSESDHPDVTIKEIIAFFPGGTPKFTSKCRRLERPSHIAMN</sequence>
<evidence type="ECO:0000313" key="2">
    <source>
        <dbReference type="EMBL" id="KAG2857446.1"/>
    </source>
</evidence>
<proteinExistence type="predicted"/>
<evidence type="ECO:0000313" key="6">
    <source>
        <dbReference type="Proteomes" id="UP000735874"/>
    </source>
</evidence>